<evidence type="ECO:0000313" key="2">
    <source>
        <dbReference type="EMBL" id="MFD2143175.1"/>
    </source>
</evidence>
<dbReference type="Gene3D" id="3.40.630.30">
    <property type="match status" value="1"/>
</dbReference>
<dbReference type="InterPro" id="IPR016181">
    <property type="entry name" value="Acyl_CoA_acyltransferase"/>
</dbReference>
<proteinExistence type="predicted"/>
<dbReference type="GO" id="GO:0016746">
    <property type="term" value="F:acyltransferase activity"/>
    <property type="evidence" value="ECO:0007669"/>
    <property type="project" value="UniProtKB-KW"/>
</dbReference>
<protein>
    <submittedName>
        <fullName evidence="2">GNAT family N-acetyltransferase</fullName>
        <ecNumber evidence="2">2.3.-.-</ecNumber>
    </submittedName>
</protein>
<name>A0ABW4Z3P0_9HYPH</name>
<keyword evidence="3" id="KW-1185">Reference proteome</keyword>
<gene>
    <name evidence="2" type="ORF">ACFSNC_22445</name>
</gene>
<accession>A0ABW4Z3P0</accession>
<dbReference type="SUPFAM" id="SSF55729">
    <property type="entry name" value="Acyl-CoA N-acyltransferases (Nat)"/>
    <property type="match status" value="1"/>
</dbReference>
<dbReference type="InterPro" id="IPR000182">
    <property type="entry name" value="GNAT_dom"/>
</dbReference>
<dbReference type="PROSITE" id="PS51186">
    <property type="entry name" value="GNAT"/>
    <property type="match status" value="1"/>
</dbReference>
<organism evidence="2 3">
    <name type="scientific">Ancylobacter oerskovii</name>
    <dbReference type="NCBI Taxonomy" id="459519"/>
    <lineage>
        <taxon>Bacteria</taxon>
        <taxon>Pseudomonadati</taxon>
        <taxon>Pseudomonadota</taxon>
        <taxon>Alphaproteobacteria</taxon>
        <taxon>Hyphomicrobiales</taxon>
        <taxon>Xanthobacteraceae</taxon>
        <taxon>Ancylobacter</taxon>
    </lineage>
</organism>
<evidence type="ECO:0000259" key="1">
    <source>
        <dbReference type="PROSITE" id="PS51186"/>
    </source>
</evidence>
<sequence>MVDIPTLLTPRLRLRAYRLDDFEAYAAMWSEPAVIRFIGGMPLPREAAWSRFLRQIGLWHHLGFGFFAIEDRASGAFIGEAGFHDLKRAITPSIEGTMEAGWALVGAAQGKGLAQEAMTAALDWAAAHGTGERVTCMIHPDHRASLHVAGKLGFVPFGHGAYQGHPMTLLERPRRPAHDERHA</sequence>
<dbReference type="RefSeq" id="WP_213355785.1">
    <property type="nucleotide sequence ID" value="NZ_JAHBGB010000044.1"/>
</dbReference>
<reference evidence="3" key="1">
    <citation type="journal article" date="2019" name="Int. J. Syst. Evol. Microbiol.">
        <title>The Global Catalogue of Microorganisms (GCM) 10K type strain sequencing project: providing services to taxonomists for standard genome sequencing and annotation.</title>
        <authorList>
            <consortium name="The Broad Institute Genomics Platform"/>
            <consortium name="The Broad Institute Genome Sequencing Center for Infectious Disease"/>
            <person name="Wu L."/>
            <person name="Ma J."/>
        </authorList>
    </citation>
    <scope>NUCLEOTIDE SEQUENCE [LARGE SCALE GENOMIC DNA]</scope>
    <source>
        <strain evidence="3">CCM 7435</strain>
    </source>
</reference>
<dbReference type="Proteomes" id="UP001597299">
    <property type="component" value="Unassembled WGS sequence"/>
</dbReference>
<dbReference type="InterPro" id="IPR051531">
    <property type="entry name" value="N-acetyltransferase"/>
</dbReference>
<dbReference type="PANTHER" id="PTHR43792">
    <property type="entry name" value="GNAT FAMILY, PUTATIVE (AFU_ORTHOLOGUE AFUA_3G00765)-RELATED-RELATED"/>
    <property type="match status" value="1"/>
</dbReference>
<keyword evidence="2" id="KW-0012">Acyltransferase</keyword>
<comment type="caution">
    <text evidence="2">The sequence shown here is derived from an EMBL/GenBank/DDBJ whole genome shotgun (WGS) entry which is preliminary data.</text>
</comment>
<keyword evidence="2" id="KW-0808">Transferase</keyword>
<evidence type="ECO:0000313" key="3">
    <source>
        <dbReference type="Proteomes" id="UP001597299"/>
    </source>
</evidence>
<dbReference type="Pfam" id="PF13302">
    <property type="entry name" value="Acetyltransf_3"/>
    <property type="match status" value="1"/>
</dbReference>
<dbReference type="EC" id="2.3.-.-" evidence="2"/>
<feature type="domain" description="N-acetyltransferase" evidence="1">
    <location>
        <begin position="12"/>
        <end position="175"/>
    </location>
</feature>
<dbReference type="PANTHER" id="PTHR43792:SF1">
    <property type="entry name" value="N-ACETYLTRANSFERASE DOMAIN-CONTAINING PROTEIN"/>
    <property type="match status" value="1"/>
</dbReference>
<dbReference type="EMBL" id="JBHUHD010000001">
    <property type="protein sequence ID" value="MFD2143175.1"/>
    <property type="molecule type" value="Genomic_DNA"/>
</dbReference>